<dbReference type="InterPro" id="IPR036567">
    <property type="entry name" value="RHF-like"/>
</dbReference>
<dbReference type="SUPFAM" id="SSF69754">
    <property type="entry name" value="Ribosome binding protein Y (YfiA homologue)"/>
    <property type="match status" value="1"/>
</dbReference>
<dbReference type="RefSeq" id="WP_205382954.1">
    <property type="nucleotide sequence ID" value="NZ_JAFFZS010000007.1"/>
</dbReference>
<dbReference type="Gene3D" id="3.30.160.100">
    <property type="entry name" value="Ribosome hibernation promotion factor-like"/>
    <property type="match status" value="1"/>
</dbReference>
<dbReference type="PANTHER" id="PTHR33231">
    <property type="entry name" value="30S RIBOSOMAL PROTEIN"/>
    <property type="match status" value="1"/>
</dbReference>
<dbReference type="Pfam" id="PF16321">
    <property type="entry name" value="Ribosom_S30AE_C"/>
    <property type="match status" value="2"/>
</dbReference>
<dbReference type="InterPro" id="IPR050574">
    <property type="entry name" value="HPF/YfiA_ribosome-assoc"/>
</dbReference>
<dbReference type="InterPro" id="IPR038416">
    <property type="entry name" value="Ribosom_S30AE_C_sf"/>
</dbReference>
<reference evidence="3 4" key="1">
    <citation type="submission" date="2021-02" db="EMBL/GenBank/DDBJ databases">
        <title>Whole genome sequencing of Streptomyces actuosus VRA1.</title>
        <authorList>
            <person name="Sen G."/>
            <person name="Sen A."/>
        </authorList>
    </citation>
    <scope>NUCLEOTIDE SEQUENCE [LARGE SCALE GENOMIC DNA]</scope>
    <source>
        <strain evidence="3 4">VRA1</strain>
    </source>
</reference>
<dbReference type="InterPro" id="IPR032528">
    <property type="entry name" value="Ribosom_S30AE_C"/>
</dbReference>
<dbReference type="EMBL" id="JAFFZS010000007">
    <property type="protein sequence ID" value="MBN0044736.1"/>
    <property type="molecule type" value="Genomic_DNA"/>
</dbReference>
<dbReference type="PANTHER" id="PTHR33231:SF1">
    <property type="entry name" value="30S RIBOSOMAL PROTEIN"/>
    <property type="match status" value="1"/>
</dbReference>
<dbReference type="Proteomes" id="UP000788262">
    <property type="component" value="Unassembled WGS sequence"/>
</dbReference>
<dbReference type="Gene3D" id="3.30.505.50">
    <property type="entry name" value="Sigma 54 modulation/S30EA ribosomal protein, C-terminal domain"/>
    <property type="match status" value="2"/>
</dbReference>
<name>A0ABS2VNV7_STRAS</name>
<evidence type="ECO:0000256" key="1">
    <source>
        <dbReference type="SAM" id="MobiDB-lite"/>
    </source>
</evidence>
<evidence type="ECO:0000259" key="2">
    <source>
        <dbReference type="Pfam" id="PF16321"/>
    </source>
</evidence>
<accession>A0ABS2VNV7</accession>
<comment type="caution">
    <text evidence="3">The sequence shown here is derived from an EMBL/GenBank/DDBJ whole genome shotgun (WGS) entry which is preliminary data.</text>
</comment>
<evidence type="ECO:0000313" key="4">
    <source>
        <dbReference type="Proteomes" id="UP000788262"/>
    </source>
</evidence>
<organism evidence="3 4">
    <name type="scientific">Streptomyces actuosus</name>
    <dbReference type="NCBI Taxonomy" id="1885"/>
    <lineage>
        <taxon>Bacteria</taxon>
        <taxon>Bacillati</taxon>
        <taxon>Actinomycetota</taxon>
        <taxon>Actinomycetes</taxon>
        <taxon>Kitasatosporales</taxon>
        <taxon>Streptomycetaceae</taxon>
        <taxon>Streptomyces</taxon>
    </lineage>
</organism>
<feature type="domain" description="Sigma 54 modulation/S30EA ribosomal protein C-terminal" evidence="2">
    <location>
        <begin position="139"/>
        <end position="191"/>
    </location>
</feature>
<keyword evidence="4" id="KW-1185">Reference proteome</keyword>
<feature type="region of interest" description="Disordered" evidence="1">
    <location>
        <begin position="194"/>
        <end position="218"/>
    </location>
</feature>
<feature type="region of interest" description="Disordered" evidence="1">
    <location>
        <begin position="101"/>
        <end position="132"/>
    </location>
</feature>
<feature type="domain" description="Sigma 54 modulation/S30EA ribosomal protein C-terminal" evidence="2">
    <location>
        <begin position="217"/>
        <end position="262"/>
    </location>
</feature>
<feature type="compositionally biased region" description="Basic and acidic residues" evidence="1">
    <location>
        <begin position="110"/>
        <end position="120"/>
    </location>
</feature>
<evidence type="ECO:0000313" key="3">
    <source>
        <dbReference type="EMBL" id="MBN0044736.1"/>
    </source>
</evidence>
<proteinExistence type="predicted"/>
<sequence length="267" mass="29122">MNRLKSRPDVDVQVETRGQVPRNAARYAQDKTLTVIEHVGEPVLAAQVKLSLAANPAAARPAHAQAVVNLNGRPVRAHVAADSLFEAVDLLRDRLAARLARARGHRQDRHHGTAESRSRTAGDGAGQHHRPVRHHVVPEDRRIVRRKSFGLPRQPVHDAVVDLDLLDYDFYLFTDAVSGQDSIVYRDEDGHHRMASASGQDGRLVEPEGAGTGPGTVPVPEIGVTDAVARLELAGLPFVFFTDRTTGRGSVVYHRFDGHYGLIVPAA</sequence>
<protein>
    <submittedName>
        <fullName evidence="3">Sigma 54 modulation/S30EA ribosomal C-terminal domain-containing protein</fullName>
    </submittedName>
</protein>
<gene>
    <name evidence="3" type="ORF">JS756_11570</name>
</gene>